<name>A0A518C4A2_9BACT</name>
<dbReference type="EMBL" id="CP036289">
    <property type="protein sequence ID" value="QDU74045.1"/>
    <property type="molecule type" value="Genomic_DNA"/>
</dbReference>
<keyword evidence="3" id="KW-1185">Reference proteome</keyword>
<proteinExistence type="predicted"/>
<dbReference type="RefSeq" id="WP_144971049.1">
    <property type="nucleotide sequence ID" value="NZ_CP036289.1"/>
</dbReference>
<dbReference type="Proteomes" id="UP000318626">
    <property type="component" value="Chromosome"/>
</dbReference>
<accession>A0A518C4A2</accession>
<evidence type="ECO:0000313" key="3">
    <source>
        <dbReference type="Proteomes" id="UP000318626"/>
    </source>
</evidence>
<evidence type="ECO:0008006" key="4">
    <source>
        <dbReference type="Google" id="ProtNLM"/>
    </source>
</evidence>
<feature type="transmembrane region" description="Helical" evidence="1">
    <location>
        <begin position="25"/>
        <end position="47"/>
    </location>
</feature>
<gene>
    <name evidence="2" type="ORF">Pan97_10480</name>
</gene>
<keyword evidence="1" id="KW-1133">Transmembrane helix</keyword>
<reference evidence="3" key="1">
    <citation type="submission" date="2019-02" db="EMBL/GenBank/DDBJ databases">
        <title>Deep-cultivation of Planctomycetes and their phenomic and genomic characterization uncovers novel biology.</title>
        <authorList>
            <person name="Wiegand S."/>
            <person name="Jogler M."/>
            <person name="Boedeker C."/>
            <person name="Pinto D."/>
            <person name="Vollmers J."/>
            <person name="Rivas-Marin E."/>
            <person name="Kohn T."/>
            <person name="Peeters S.H."/>
            <person name="Heuer A."/>
            <person name="Rast P."/>
            <person name="Oberbeckmann S."/>
            <person name="Bunk B."/>
            <person name="Jeske O."/>
            <person name="Meyerdierks A."/>
            <person name="Storesund J.E."/>
            <person name="Kallscheuer N."/>
            <person name="Luecker S."/>
            <person name="Lage O.M."/>
            <person name="Pohl T."/>
            <person name="Merkel B.J."/>
            <person name="Hornburger P."/>
            <person name="Mueller R.-W."/>
            <person name="Bruemmer F."/>
            <person name="Labrenz M."/>
            <person name="Spormann A.M."/>
            <person name="Op den Camp H."/>
            <person name="Overmann J."/>
            <person name="Amann R."/>
            <person name="Jetten M.S.M."/>
            <person name="Mascher T."/>
            <person name="Medema M.H."/>
            <person name="Devos D.P."/>
            <person name="Kaster A.-K."/>
            <person name="Ovreas L."/>
            <person name="Rohde M."/>
            <person name="Galperin M.Y."/>
            <person name="Jogler C."/>
        </authorList>
    </citation>
    <scope>NUCLEOTIDE SEQUENCE [LARGE SCALE GENOMIC DNA]</scope>
    <source>
        <strain evidence="3">Pan97</strain>
    </source>
</reference>
<dbReference type="AlphaFoldDB" id="A0A518C4A2"/>
<dbReference type="OrthoDB" id="1495450at2"/>
<keyword evidence="1" id="KW-0812">Transmembrane</keyword>
<dbReference type="SUPFAM" id="SSF52833">
    <property type="entry name" value="Thioredoxin-like"/>
    <property type="match status" value="1"/>
</dbReference>
<organism evidence="2 3">
    <name type="scientific">Bremerella volcania</name>
    <dbReference type="NCBI Taxonomy" id="2527984"/>
    <lineage>
        <taxon>Bacteria</taxon>
        <taxon>Pseudomonadati</taxon>
        <taxon>Planctomycetota</taxon>
        <taxon>Planctomycetia</taxon>
        <taxon>Pirellulales</taxon>
        <taxon>Pirellulaceae</taxon>
        <taxon>Bremerella</taxon>
    </lineage>
</organism>
<protein>
    <recommendedName>
        <fullName evidence="4">RedB protein</fullName>
    </recommendedName>
</protein>
<sequence>MYGNLHQATKEDIEPGVVSRPGRSILSAVVSIWVILIAGAFTTLLAYHNLPGERSDHALVWPANDSIKLDTQRPNLLVFIHPQCPCSVATLNELTRIQSACGTLLNTHIVFYSPIGLQWEDTSKVRQALEIPHVKITNDIDGQLANMFGALTSGHSLLYSRDGRRVFSGGITPARGHEGENLGRNSIVQYVLNGEVSCEKTNVFGCPIIDSPNELAINSRGSEHVAE</sequence>
<evidence type="ECO:0000313" key="2">
    <source>
        <dbReference type="EMBL" id="QDU74045.1"/>
    </source>
</evidence>
<dbReference type="Gene3D" id="3.40.30.10">
    <property type="entry name" value="Glutaredoxin"/>
    <property type="match status" value="1"/>
</dbReference>
<keyword evidence="1" id="KW-0472">Membrane</keyword>
<evidence type="ECO:0000256" key="1">
    <source>
        <dbReference type="SAM" id="Phobius"/>
    </source>
</evidence>
<dbReference type="KEGG" id="bvo:Pan97_10480"/>
<dbReference type="InterPro" id="IPR036249">
    <property type="entry name" value="Thioredoxin-like_sf"/>
</dbReference>